<reference evidence="2" key="1">
    <citation type="submission" date="2018-05" db="EMBL/GenBank/DDBJ databases">
        <title>Draft genome of Mucuna pruriens seed.</title>
        <authorList>
            <person name="Nnadi N.E."/>
            <person name="Vos R."/>
            <person name="Hasami M.H."/>
            <person name="Devisetty U.K."/>
            <person name="Aguiy J.C."/>
        </authorList>
    </citation>
    <scope>NUCLEOTIDE SEQUENCE [LARGE SCALE GENOMIC DNA]</scope>
    <source>
        <strain evidence="2">JCA_2017</strain>
    </source>
</reference>
<keyword evidence="3" id="KW-1185">Reference proteome</keyword>
<sequence length="195" mass="22882">MSLSCVDHIWRYRPSNWTIVVALERLEKDLQFLSFESNQIRPSSVSKVYVKLRPLHPLYWDLGWWAFELRIRLTFPLYSLSSLPLLGFLCVLCCVFYDDYNGRLSSFINSRFHDCVSYEILDCVRLGLINLNLIKVSIIKLASLLRTQAVLVTPDVMYQPWCIRYPELEQIKAFPFSLNGATKDWLYLKLALFNT</sequence>
<feature type="transmembrane region" description="Helical" evidence="1">
    <location>
        <begin position="75"/>
        <end position="97"/>
    </location>
</feature>
<keyword evidence="1" id="KW-1133">Transmembrane helix</keyword>
<dbReference type="EMBL" id="QJKJ01000995">
    <property type="protein sequence ID" value="RDY09655.1"/>
    <property type="molecule type" value="Genomic_DNA"/>
</dbReference>
<organism evidence="2 3">
    <name type="scientific">Mucuna pruriens</name>
    <name type="common">Velvet bean</name>
    <name type="synonym">Dolichos pruriens</name>
    <dbReference type="NCBI Taxonomy" id="157652"/>
    <lineage>
        <taxon>Eukaryota</taxon>
        <taxon>Viridiplantae</taxon>
        <taxon>Streptophyta</taxon>
        <taxon>Embryophyta</taxon>
        <taxon>Tracheophyta</taxon>
        <taxon>Spermatophyta</taxon>
        <taxon>Magnoliopsida</taxon>
        <taxon>eudicotyledons</taxon>
        <taxon>Gunneridae</taxon>
        <taxon>Pentapetalae</taxon>
        <taxon>rosids</taxon>
        <taxon>fabids</taxon>
        <taxon>Fabales</taxon>
        <taxon>Fabaceae</taxon>
        <taxon>Papilionoideae</taxon>
        <taxon>50 kb inversion clade</taxon>
        <taxon>NPAAA clade</taxon>
        <taxon>indigoferoid/millettioid clade</taxon>
        <taxon>Phaseoleae</taxon>
        <taxon>Mucuna</taxon>
    </lineage>
</organism>
<evidence type="ECO:0000313" key="2">
    <source>
        <dbReference type="EMBL" id="RDY09655.1"/>
    </source>
</evidence>
<accession>A0A371I3P6</accession>
<comment type="caution">
    <text evidence="2">The sequence shown here is derived from an EMBL/GenBank/DDBJ whole genome shotgun (WGS) entry which is preliminary data.</text>
</comment>
<name>A0A371I3P6_MUCPR</name>
<keyword evidence="1" id="KW-0472">Membrane</keyword>
<feature type="non-terminal residue" evidence="2">
    <location>
        <position position="1"/>
    </location>
</feature>
<dbReference type="AlphaFoldDB" id="A0A371I3P6"/>
<gene>
    <name evidence="2" type="ORF">CR513_05947</name>
</gene>
<keyword evidence="1" id="KW-0812">Transmembrane</keyword>
<protein>
    <submittedName>
        <fullName evidence="2">Uncharacterized protein</fullName>
    </submittedName>
</protein>
<proteinExistence type="predicted"/>
<evidence type="ECO:0000313" key="3">
    <source>
        <dbReference type="Proteomes" id="UP000257109"/>
    </source>
</evidence>
<evidence type="ECO:0000256" key="1">
    <source>
        <dbReference type="SAM" id="Phobius"/>
    </source>
</evidence>
<dbReference type="Proteomes" id="UP000257109">
    <property type="component" value="Unassembled WGS sequence"/>
</dbReference>